<feature type="domain" description="IPT/TIG" evidence="4">
    <location>
        <begin position="201"/>
        <end position="283"/>
    </location>
</feature>
<feature type="domain" description="Tyrosine-protein kinase ephrin type A/B receptor-like" evidence="5">
    <location>
        <begin position="1097"/>
        <end position="1136"/>
    </location>
</feature>
<reference evidence="6 7" key="1">
    <citation type="journal article" date="2024" name="Nat. Commun.">
        <title>Phylogenomics reveals the evolutionary origins of lichenization in chlorophyte algae.</title>
        <authorList>
            <person name="Puginier C."/>
            <person name="Libourel C."/>
            <person name="Otte J."/>
            <person name="Skaloud P."/>
            <person name="Haon M."/>
            <person name="Grisel S."/>
            <person name="Petersen M."/>
            <person name="Berrin J.G."/>
            <person name="Delaux P.M."/>
            <person name="Dal Grande F."/>
            <person name="Keller J."/>
        </authorList>
    </citation>
    <scope>NUCLEOTIDE SEQUENCE [LARGE SCALE GENOMIC DNA]</scope>
    <source>
        <strain evidence="6 7">SAG 2523</strain>
    </source>
</reference>
<feature type="transmembrane region" description="Helical" evidence="2">
    <location>
        <begin position="1329"/>
        <end position="1350"/>
    </location>
</feature>
<organism evidence="6 7">
    <name type="scientific">Apatococcus fuscideae</name>
    <dbReference type="NCBI Taxonomy" id="2026836"/>
    <lineage>
        <taxon>Eukaryota</taxon>
        <taxon>Viridiplantae</taxon>
        <taxon>Chlorophyta</taxon>
        <taxon>core chlorophytes</taxon>
        <taxon>Trebouxiophyceae</taxon>
        <taxon>Chlorellales</taxon>
        <taxon>Chlorellaceae</taxon>
        <taxon>Apatococcus</taxon>
    </lineage>
</organism>
<dbReference type="SUPFAM" id="SSF81296">
    <property type="entry name" value="E set domains"/>
    <property type="match status" value="1"/>
</dbReference>
<keyword evidence="2" id="KW-1133">Transmembrane helix</keyword>
<dbReference type="Gene3D" id="2.60.40.10">
    <property type="entry name" value="Immunoglobulins"/>
    <property type="match status" value="1"/>
</dbReference>
<evidence type="ECO:0000259" key="4">
    <source>
        <dbReference type="Pfam" id="PF01833"/>
    </source>
</evidence>
<dbReference type="SUPFAM" id="SSF57184">
    <property type="entry name" value="Growth factor receptor domain"/>
    <property type="match status" value="1"/>
</dbReference>
<feature type="signal peptide" evidence="3">
    <location>
        <begin position="1"/>
        <end position="21"/>
    </location>
</feature>
<dbReference type="InterPro" id="IPR002909">
    <property type="entry name" value="IPT_dom"/>
</dbReference>
<dbReference type="Pfam" id="PF07699">
    <property type="entry name" value="Ephrin_rec_like"/>
    <property type="match status" value="1"/>
</dbReference>
<gene>
    <name evidence="6" type="ORF">WJX84_000040</name>
</gene>
<keyword evidence="2" id="KW-0472">Membrane</keyword>
<dbReference type="InterPro" id="IPR014756">
    <property type="entry name" value="Ig_E-set"/>
</dbReference>
<dbReference type="CDD" id="cd00102">
    <property type="entry name" value="IPT"/>
    <property type="match status" value="1"/>
</dbReference>
<keyword evidence="3" id="KW-0732">Signal</keyword>
<keyword evidence="2" id="KW-0812">Transmembrane</keyword>
<dbReference type="PANTHER" id="PTHR46967">
    <property type="entry name" value="INSULIN-LIKE GROWTH FACTOR BINDING PROTEIN,N-TERMINAL"/>
    <property type="match status" value="1"/>
</dbReference>
<dbReference type="SMART" id="SM01411">
    <property type="entry name" value="Ephrin_rec_like"/>
    <property type="match status" value="2"/>
</dbReference>
<protein>
    <recommendedName>
        <fullName evidence="8">Tyrosine-protein kinase ephrin type A/B receptor-like domain-containing protein</fullName>
    </recommendedName>
</protein>
<keyword evidence="7" id="KW-1185">Reference proteome</keyword>
<dbReference type="EMBL" id="JALJOV010000307">
    <property type="protein sequence ID" value="KAK9864871.1"/>
    <property type="molecule type" value="Genomic_DNA"/>
</dbReference>
<evidence type="ECO:0000313" key="7">
    <source>
        <dbReference type="Proteomes" id="UP001485043"/>
    </source>
</evidence>
<evidence type="ECO:0000256" key="3">
    <source>
        <dbReference type="SAM" id="SignalP"/>
    </source>
</evidence>
<accession>A0AAW1T8L2</accession>
<feature type="region of interest" description="Disordered" evidence="1">
    <location>
        <begin position="634"/>
        <end position="668"/>
    </location>
</feature>
<dbReference type="InterPro" id="IPR011641">
    <property type="entry name" value="Tyr-kin_ephrin_A/B_rcpt-like"/>
</dbReference>
<dbReference type="CDD" id="cd00185">
    <property type="entry name" value="TNFRSF"/>
    <property type="match status" value="1"/>
</dbReference>
<dbReference type="PANTHER" id="PTHR46967:SF1">
    <property type="entry name" value="KERATIN-ASSOCIATED PROTEIN 16-1-LIKE"/>
    <property type="match status" value="1"/>
</dbReference>
<comment type="caution">
    <text evidence="6">The sequence shown here is derived from an EMBL/GenBank/DDBJ whole genome shotgun (WGS) entry which is preliminary data.</text>
</comment>
<evidence type="ECO:0000256" key="1">
    <source>
        <dbReference type="SAM" id="MobiDB-lite"/>
    </source>
</evidence>
<evidence type="ECO:0008006" key="8">
    <source>
        <dbReference type="Google" id="ProtNLM"/>
    </source>
</evidence>
<dbReference type="InterPro" id="IPR013783">
    <property type="entry name" value="Ig-like_fold"/>
</dbReference>
<dbReference type="Pfam" id="PF01833">
    <property type="entry name" value="TIG"/>
    <property type="match status" value="1"/>
</dbReference>
<feature type="chain" id="PRO_5043688151" description="Tyrosine-protein kinase ephrin type A/B receptor-like domain-containing protein" evidence="3">
    <location>
        <begin position="22"/>
        <end position="1429"/>
    </location>
</feature>
<dbReference type="Proteomes" id="UP001485043">
    <property type="component" value="Unassembled WGS sequence"/>
</dbReference>
<evidence type="ECO:0000259" key="5">
    <source>
        <dbReference type="Pfam" id="PF07699"/>
    </source>
</evidence>
<dbReference type="InterPro" id="IPR009030">
    <property type="entry name" value="Growth_fac_rcpt_cys_sf"/>
</dbReference>
<sequence>MRAALICSALYLLLSPDLAATQDTSAPGTPSALGLAPGPSQPVLPAGLSTLANLVGRIVAAEAQCPAADGSAAVYLELNSVPQNFSNADLACKFPHWQDVQNFNLTGGEVGAGPGSNQSAALLSYIQTVFLAEGSSAKQQQVNTGSNIQTNESFIIQCSLPSSASNTAAVIMTQLGLPSGATDRTLLVTPPLQQSIQRTIVRSFSPGSGPSIGGTNITLKGEGLNQPLTCTFSNGSISLASQATLHSGAQATCQTPSWPQINSTQVQLTLSWGDCQQNFSYSYYSNPLVSSVTPSQGPRYGSFDLTLNLEDELVIFEPKVQPQILLAGAAENGTDLMIPAHLAGDRRTLLAPIPDNGAPLSPGQHAIKLSLNGQQFLDPSMDKPAMLQVEGPSVSMETFYVDYVKGTATYTIGIILEGTSFLPVTASLSISQRRMTTQGTVRNGLVVYQASATELTWGLGQQGQQNVTLTITDPGSDALTLSALVLEITEVTNADLVEHAATSAITAVPVDDLTVSLSPIYDTVVYRYDEAVIPINITSPLLQVPATVSYTLASLTAANLSYIEPGERSGVIDWDLQASGIYNLSVPLDWDAIPPQAEYRIALGLNASLNAEVQNLVVNGTVLHIFGVEEGQCPPGTARLNNGSDVDQERQFGEGPGPSPSSPGRAVSRQLSAMAVTGSNGSSYDLSSNFEPDRTDYGAMLPPEATNALLCLQPVEGESQVAVIGPDGTSLLPFSGQRRRQRSLLAQAPQSAVPAMAASPPPTPSAPAVHAMASQAGNAAVQQEVQALCQQAAWMLLLSAGQNEFTIYVTPPGVIPQAPLLAPVKQSPPPAIPSSSPHTSAGLNPLAPAPSPEGDSSAGVYKLSVVRLADPLHAVMGLLNVTVGKQQWTVCSSNLTGVVNTNSSASSPPVGVCDPAASLMVNVSASAEVVLLQPTLLMPGVQGVRVEVNGQVLSQGGDTQADQIEDTSSTTIARTNQTFLPAAVIIGLIPGVPLQVPIVVIAEDDVTSNQYVVTLLRQQSAAGAAPQAAVSSFLPSSNSNQQLVENLASNNATSLPATSLLPAPSPPRPHDWPVLPSQEPWCSPCPAGWATDVVDAYSCQMCPKGTYAAQPLSPECSACPAGTYASSWGSTHCNHCIVGTFSSDSGLDLCTLCPQNFTNFEDGSSSCSIPVIPGTNLKMRYAVIVSFGVFLNGTSLDSIAAKVGVDASSEDVLDHLIRLDTASAFNISEGDVVVSSVTQLSRRVLYVNVTATLGVDVPPGASADDVTEALDLKNLSADDATSLLSENPDKFFGRTTKALGVSAESDGSEPIRMESRPFGDFGGGLALSWWNILIICLGGILLLGIAARIWRKRTQRLLRYILACICRNPRYSRFKDEPKGSVTELNAVAVSADGLVSRSKAVPGKGSQDIQVLLDTLQSSSSPEKKQLR</sequence>
<feature type="region of interest" description="Disordered" evidence="1">
    <location>
        <begin position="825"/>
        <end position="854"/>
    </location>
</feature>
<proteinExistence type="predicted"/>
<evidence type="ECO:0000313" key="6">
    <source>
        <dbReference type="EMBL" id="KAK9864871.1"/>
    </source>
</evidence>
<name>A0AAW1T8L2_9CHLO</name>
<evidence type="ECO:0000256" key="2">
    <source>
        <dbReference type="SAM" id="Phobius"/>
    </source>
</evidence>
<dbReference type="Gene3D" id="2.10.50.10">
    <property type="entry name" value="Tumor Necrosis Factor Receptor, subunit A, domain 2"/>
    <property type="match status" value="2"/>
</dbReference>